<protein>
    <recommendedName>
        <fullName evidence="3">BTB domain-containing protein</fullName>
    </recommendedName>
</protein>
<dbReference type="InterPro" id="IPR011705">
    <property type="entry name" value="BACK"/>
</dbReference>
<dbReference type="InterPro" id="IPR011333">
    <property type="entry name" value="SKP1/BTB/POZ_sf"/>
</dbReference>
<reference evidence="5" key="1">
    <citation type="submission" date="2003-08" db="EMBL/GenBank/DDBJ databases">
        <authorList>
            <person name="Birren B."/>
            <person name="Nusbaum C."/>
            <person name="Abebe A."/>
            <person name="Abouelleil A."/>
            <person name="Adekoya E."/>
            <person name="Ait-zahra M."/>
            <person name="Allen N."/>
            <person name="Allen T."/>
            <person name="An P."/>
            <person name="Anderson M."/>
            <person name="Anderson S."/>
            <person name="Arachchi H."/>
            <person name="Armbruster J."/>
            <person name="Bachantsang P."/>
            <person name="Baldwin J."/>
            <person name="Barry A."/>
            <person name="Bayul T."/>
            <person name="Blitshsteyn B."/>
            <person name="Bloom T."/>
            <person name="Blye J."/>
            <person name="Boguslavskiy L."/>
            <person name="Borowsky M."/>
            <person name="Boukhgalter B."/>
            <person name="Brunache A."/>
            <person name="Butler J."/>
            <person name="Calixte N."/>
            <person name="Calvo S."/>
            <person name="Camarata J."/>
            <person name="Campo K."/>
            <person name="Chang J."/>
            <person name="Cheshatsang Y."/>
            <person name="Citroen M."/>
            <person name="Collymore A."/>
            <person name="Considine T."/>
            <person name="Cook A."/>
            <person name="Cooke P."/>
            <person name="Corum B."/>
            <person name="Cuomo C."/>
            <person name="David R."/>
            <person name="Dawoe T."/>
            <person name="Degray S."/>
            <person name="Dodge S."/>
            <person name="Dooley K."/>
            <person name="Dorje P."/>
            <person name="Dorjee K."/>
            <person name="Dorris L."/>
            <person name="Duffey N."/>
            <person name="Dupes A."/>
            <person name="Elkins T."/>
            <person name="Engels R."/>
            <person name="Erickson J."/>
            <person name="Farina A."/>
            <person name="Faro S."/>
            <person name="Ferreira P."/>
            <person name="Fischer H."/>
            <person name="Fitzgerald M."/>
            <person name="Foley K."/>
            <person name="Gage D."/>
            <person name="Galagan J."/>
            <person name="Gearin G."/>
            <person name="Gnerre S."/>
            <person name="Gnirke A."/>
            <person name="Goyette A."/>
            <person name="Graham J."/>
            <person name="Grandbois E."/>
            <person name="Gyaltsen K."/>
            <person name="Hafez N."/>
            <person name="Hagopian D."/>
            <person name="Hagos B."/>
            <person name="Hall J."/>
            <person name="Hatcher B."/>
            <person name="Heller A."/>
            <person name="Higgins H."/>
            <person name="Honan T."/>
            <person name="Horn A."/>
            <person name="Houde N."/>
            <person name="Hughes L."/>
            <person name="Hulme W."/>
            <person name="Husby E."/>
            <person name="Iliev I."/>
            <person name="Jaffe D."/>
            <person name="Jones C."/>
            <person name="Kamal M."/>
            <person name="Kamat A."/>
            <person name="Kamvysselis M."/>
            <person name="Karlsson E."/>
            <person name="Kells C."/>
            <person name="Kieu A."/>
            <person name="Kisner P."/>
            <person name="Kodira C."/>
            <person name="Kulbokas E."/>
            <person name="Labutti K."/>
            <person name="Lama D."/>
            <person name="Landers T."/>
            <person name="Leger J."/>
            <person name="Levine S."/>
            <person name="Lewis D."/>
            <person name="Lewis T."/>
            <person name="Lindblad-toh K."/>
            <person name="Liu X."/>
            <person name="Lokyitsang T."/>
            <person name="Lokyitsang Y."/>
            <person name="Lucien O."/>
            <person name="Lui A."/>
            <person name="Ma L.J."/>
            <person name="Mabbitt R."/>
            <person name="Macdonald J."/>
            <person name="Maclean C."/>
            <person name="Major J."/>
            <person name="Manning J."/>
            <person name="Marabella R."/>
            <person name="Maru K."/>
            <person name="Matthews C."/>
            <person name="Mauceli E."/>
            <person name="Mccarthy M."/>
            <person name="Mcdonough S."/>
            <person name="Mcghee T."/>
            <person name="Meldrim J."/>
            <person name="Meneus L."/>
            <person name="Mesirov J."/>
            <person name="Mihalev A."/>
            <person name="Mihova T."/>
            <person name="Mikkelsen T."/>
            <person name="Mlenga V."/>
            <person name="Moru K."/>
            <person name="Mozes J."/>
            <person name="Mulrain L."/>
            <person name="Munson G."/>
            <person name="Naylor J."/>
            <person name="Newes C."/>
            <person name="Nguyen C."/>
            <person name="Nguyen N."/>
            <person name="Nguyen T."/>
            <person name="Nicol R."/>
            <person name="Nielsen C."/>
            <person name="Nizzari M."/>
            <person name="Norbu C."/>
            <person name="Norbu N."/>
            <person name="O'donnell P."/>
            <person name="Okoawo O."/>
            <person name="O'leary S."/>
            <person name="Omotosho B."/>
            <person name="O'neill K."/>
            <person name="Osman S."/>
            <person name="Parker S."/>
            <person name="Perrin D."/>
            <person name="Phunkhang P."/>
            <person name="Piqani B."/>
            <person name="Purcell S."/>
            <person name="Rachupka T."/>
            <person name="Ramasamy U."/>
            <person name="Rameau R."/>
            <person name="Ray V."/>
            <person name="Raymond C."/>
            <person name="Retta R."/>
            <person name="Richardson S."/>
            <person name="Rise C."/>
            <person name="Rodriguez J."/>
            <person name="Rogers J."/>
            <person name="Rogov P."/>
            <person name="Rutman M."/>
            <person name="Schupbach R."/>
            <person name="Seaman C."/>
            <person name="Settipalli S."/>
            <person name="Sharpe T."/>
            <person name="Sheridan J."/>
            <person name="Sherpa N."/>
            <person name="Shi J."/>
            <person name="Smirnov S."/>
            <person name="Smith C."/>
            <person name="Sougnez C."/>
            <person name="Spencer B."/>
            <person name="Stalker J."/>
            <person name="Stange-thomann N."/>
            <person name="Stavropoulos S."/>
            <person name="Stetson K."/>
            <person name="Stone C."/>
            <person name="Stone S."/>
            <person name="Stubbs M."/>
            <person name="Talamas J."/>
            <person name="Tchuinga P."/>
            <person name="Tenzing P."/>
            <person name="Tesfaye S."/>
            <person name="Theodore J."/>
            <person name="Thoulutsang Y."/>
            <person name="Topham K."/>
            <person name="Towey S."/>
            <person name="Tsamla T."/>
            <person name="Tsomo N."/>
            <person name="Vallee D."/>
            <person name="Vassiliev H."/>
            <person name="Venkataraman V."/>
            <person name="Vinson J."/>
            <person name="Vo A."/>
            <person name="Wade C."/>
            <person name="Wang S."/>
            <person name="Wangchuk T."/>
            <person name="Wangdi T."/>
            <person name="Whittaker C."/>
            <person name="Wilkinson J."/>
            <person name="Wu Y."/>
            <person name="Wyman D."/>
            <person name="Yadav S."/>
            <person name="Yang S."/>
            <person name="Yang X."/>
            <person name="Yeager S."/>
            <person name="Yee E."/>
            <person name="Young G."/>
            <person name="Zainoun J."/>
            <person name="Zembeck L."/>
            <person name="Zimmer A."/>
            <person name="Zody M."/>
            <person name="Lander E."/>
        </authorList>
    </citation>
    <scope>NUCLEOTIDE SEQUENCE [LARGE SCALE GENOMIC DNA]</scope>
</reference>
<dbReference type="Ensembl" id="ENSCSAVT00000005216.1">
    <property type="protein sequence ID" value="ENSCSAVP00000005145.1"/>
    <property type="gene ID" value="ENSCSAVG00000003072.1"/>
</dbReference>
<dbReference type="PANTHER" id="PTHR45632">
    <property type="entry name" value="LD33804P"/>
    <property type="match status" value="1"/>
</dbReference>
<proteinExistence type="predicted"/>
<organism evidence="4 5">
    <name type="scientific">Ciona savignyi</name>
    <name type="common">Pacific transparent sea squirt</name>
    <dbReference type="NCBI Taxonomy" id="51511"/>
    <lineage>
        <taxon>Eukaryota</taxon>
        <taxon>Metazoa</taxon>
        <taxon>Chordata</taxon>
        <taxon>Tunicata</taxon>
        <taxon>Ascidiacea</taxon>
        <taxon>Phlebobranchia</taxon>
        <taxon>Cionidae</taxon>
        <taxon>Ciona</taxon>
    </lineage>
</organism>
<dbReference type="Gene3D" id="3.30.710.10">
    <property type="entry name" value="Potassium Channel Kv1.1, Chain A"/>
    <property type="match status" value="1"/>
</dbReference>
<dbReference type="InterPro" id="IPR000210">
    <property type="entry name" value="BTB/POZ_dom"/>
</dbReference>
<evidence type="ECO:0000256" key="2">
    <source>
        <dbReference type="ARBA" id="ARBA00022737"/>
    </source>
</evidence>
<dbReference type="HOGENOM" id="CLU_004253_11_0_1"/>
<reference evidence="4" key="3">
    <citation type="submission" date="2025-09" db="UniProtKB">
        <authorList>
            <consortium name="Ensembl"/>
        </authorList>
    </citation>
    <scope>IDENTIFICATION</scope>
</reference>
<dbReference type="Pfam" id="PF00651">
    <property type="entry name" value="BTB"/>
    <property type="match status" value="1"/>
</dbReference>
<dbReference type="OMA" id="TWANIMI"/>
<reference evidence="4" key="2">
    <citation type="submission" date="2025-08" db="UniProtKB">
        <authorList>
            <consortium name="Ensembl"/>
        </authorList>
    </citation>
    <scope>IDENTIFICATION</scope>
</reference>
<evidence type="ECO:0000313" key="5">
    <source>
        <dbReference type="Proteomes" id="UP000007875"/>
    </source>
</evidence>
<evidence type="ECO:0000259" key="3">
    <source>
        <dbReference type="PROSITE" id="PS50097"/>
    </source>
</evidence>
<feature type="domain" description="BTB" evidence="3">
    <location>
        <begin position="33"/>
        <end position="101"/>
    </location>
</feature>
<dbReference type="Pfam" id="PF07707">
    <property type="entry name" value="BACK"/>
    <property type="match status" value="1"/>
</dbReference>
<accession>H2YIJ6</accession>
<dbReference type="eggNOG" id="KOG4441">
    <property type="taxonomic scope" value="Eukaryota"/>
</dbReference>
<keyword evidence="5" id="KW-1185">Reference proteome</keyword>
<dbReference type="PROSITE" id="PS50097">
    <property type="entry name" value="BTB"/>
    <property type="match status" value="1"/>
</dbReference>
<dbReference type="AlphaFoldDB" id="H2YIJ6"/>
<name>H2YIJ6_CIOSA</name>
<keyword evidence="2" id="KW-0677">Repeat</keyword>
<dbReference type="GeneTree" id="ENSGT00940000164156"/>
<dbReference type="SMART" id="SM00875">
    <property type="entry name" value="BACK"/>
    <property type="match status" value="1"/>
</dbReference>
<dbReference type="Gene3D" id="1.25.40.420">
    <property type="match status" value="1"/>
</dbReference>
<dbReference type="SUPFAM" id="SSF54695">
    <property type="entry name" value="POZ domain"/>
    <property type="match status" value="1"/>
</dbReference>
<keyword evidence="1" id="KW-0880">Kelch repeat</keyword>
<dbReference type="PANTHER" id="PTHR45632:SF3">
    <property type="entry name" value="KELCH-LIKE PROTEIN 32"/>
    <property type="match status" value="1"/>
</dbReference>
<dbReference type="STRING" id="51511.ENSCSAVP00000005145"/>
<dbReference type="SMART" id="SM00225">
    <property type="entry name" value="BTB"/>
    <property type="match status" value="1"/>
</dbReference>
<dbReference type="InParanoid" id="H2YIJ6"/>
<sequence length="238" mass="27434">MAANNLNEKEYRSDHEVGLLDNLNSLREERILCDVTFNAEGGEVSAHRSILAAFSEYYRAMFTSKCKEGCTDDGVKVVGITALILNLIISFIYTAKITINSETVYQLYEAADMLQIKYVKDYCVGFLKDTLEVGNWLIVRAFAQMYNIPELVTHCDNFFLDNLELVSNGLDFKELNLDETETLIRMTKTSDSSSEETIFRSIMNWVKHDLENRQQFFERLFQLIDIKKLPTSFLKVIK</sequence>
<evidence type="ECO:0000256" key="1">
    <source>
        <dbReference type="ARBA" id="ARBA00022441"/>
    </source>
</evidence>
<dbReference type="Proteomes" id="UP000007875">
    <property type="component" value="Unassembled WGS sequence"/>
</dbReference>
<evidence type="ECO:0000313" key="4">
    <source>
        <dbReference type="Ensembl" id="ENSCSAVP00000005145.1"/>
    </source>
</evidence>